<protein>
    <submittedName>
        <fullName evidence="2">Uncharacterized protein</fullName>
    </submittedName>
</protein>
<organism evidence="2 3">
    <name type="scientific">Rhynchophorus ferrugineus</name>
    <name type="common">Red palm weevil</name>
    <name type="synonym">Curculio ferrugineus</name>
    <dbReference type="NCBI Taxonomy" id="354439"/>
    <lineage>
        <taxon>Eukaryota</taxon>
        <taxon>Metazoa</taxon>
        <taxon>Ecdysozoa</taxon>
        <taxon>Arthropoda</taxon>
        <taxon>Hexapoda</taxon>
        <taxon>Insecta</taxon>
        <taxon>Pterygota</taxon>
        <taxon>Neoptera</taxon>
        <taxon>Endopterygota</taxon>
        <taxon>Coleoptera</taxon>
        <taxon>Polyphaga</taxon>
        <taxon>Cucujiformia</taxon>
        <taxon>Curculionidae</taxon>
        <taxon>Dryophthorinae</taxon>
        <taxon>Rhynchophorus</taxon>
    </lineage>
</organism>
<reference evidence="2" key="1">
    <citation type="submission" date="2020-08" db="EMBL/GenBank/DDBJ databases">
        <title>Genome sequencing and assembly of the red palm weevil Rhynchophorus ferrugineus.</title>
        <authorList>
            <person name="Dias G.B."/>
            <person name="Bergman C.M."/>
            <person name="Manee M."/>
        </authorList>
    </citation>
    <scope>NUCLEOTIDE SEQUENCE</scope>
    <source>
        <strain evidence="2">AA-2017</strain>
        <tissue evidence="2">Whole larva</tissue>
    </source>
</reference>
<name>A0A834IHI4_RHYFE</name>
<gene>
    <name evidence="2" type="ORF">GWI33_008846</name>
</gene>
<feature type="compositionally biased region" description="Polar residues" evidence="1">
    <location>
        <begin position="112"/>
        <end position="124"/>
    </location>
</feature>
<comment type="caution">
    <text evidence="2">The sequence shown here is derived from an EMBL/GenBank/DDBJ whole genome shotgun (WGS) entry which is preliminary data.</text>
</comment>
<dbReference type="AlphaFoldDB" id="A0A834IHI4"/>
<evidence type="ECO:0000313" key="3">
    <source>
        <dbReference type="Proteomes" id="UP000625711"/>
    </source>
</evidence>
<feature type="compositionally biased region" description="Basic and acidic residues" evidence="1">
    <location>
        <begin position="100"/>
        <end position="111"/>
    </location>
</feature>
<evidence type="ECO:0000256" key="1">
    <source>
        <dbReference type="SAM" id="MobiDB-lite"/>
    </source>
</evidence>
<proteinExistence type="predicted"/>
<dbReference type="EMBL" id="JAACXV010000408">
    <property type="protein sequence ID" value="KAF7278080.1"/>
    <property type="molecule type" value="Genomic_DNA"/>
</dbReference>
<evidence type="ECO:0000313" key="2">
    <source>
        <dbReference type="EMBL" id="KAF7278080.1"/>
    </source>
</evidence>
<feature type="region of interest" description="Disordered" evidence="1">
    <location>
        <begin position="98"/>
        <end position="135"/>
    </location>
</feature>
<sequence>MKTKSQIISLTYLETGYMENFPVHFGILHVTTGNTYATFRASQIPGSLPASPPVSIQPNRVEFSSCRGNRVTALALRGLDVRRRQGVAVFLITGPFPTGMERRMDDKKEASTRNGRTLRNSLSRSNEEGPPPTVG</sequence>
<dbReference type="Proteomes" id="UP000625711">
    <property type="component" value="Unassembled WGS sequence"/>
</dbReference>
<keyword evidence="3" id="KW-1185">Reference proteome</keyword>
<accession>A0A834IHI4</accession>